<name>A0A0F9LDT9_9ZZZZ</name>
<dbReference type="EMBL" id="LAZR01007422">
    <property type="protein sequence ID" value="KKM85376.1"/>
    <property type="molecule type" value="Genomic_DNA"/>
</dbReference>
<reference evidence="1" key="1">
    <citation type="journal article" date="2015" name="Nature">
        <title>Complex archaea that bridge the gap between prokaryotes and eukaryotes.</title>
        <authorList>
            <person name="Spang A."/>
            <person name="Saw J.H."/>
            <person name="Jorgensen S.L."/>
            <person name="Zaremba-Niedzwiedzka K."/>
            <person name="Martijn J."/>
            <person name="Lind A.E."/>
            <person name="van Eijk R."/>
            <person name="Schleper C."/>
            <person name="Guy L."/>
            <person name="Ettema T.J."/>
        </authorList>
    </citation>
    <scope>NUCLEOTIDE SEQUENCE</scope>
</reference>
<protein>
    <submittedName>
        <fullName evidence="1">Uncharacterized protein</fullName>
    </submittedName>
</protein>
<proteinExistence type="predicted"/>
<comment type="caution">
    <text evidence="1">The sequence shown here is derived from an EMBL/GenBank/DDBJ whole genome shotgun (WGS) entry which is preliminary data.</text>
</comment>
<dbReference type="AlphaFoldDB" id="A0A0F9LDT9"/>
<organism evidence="1">
    <name type="scientific">marine sediment metagenome</name>
    <dbReference type="NCBI Taxonomy" id="412755"/>
    <lineage>
        <taxon>unclassified sequences</taxon>
        <taxon>metagenomes</taxon>
        <taxon>ecological metagenomes</taxon>
    </lineage>
</organism>
<accession>A0A0F9LDT9</accession>
<evidence type="ECO:0000313" key="1">
    <source>
        <dbReference type="EMBL" id="KKM85376.1"/>
    </source>
</evidence>
<gene>
    <name evidence="1" type="ORF">LCGC14_1289630</name>
</gene>
<sequence>MSKFLRWLFWNAVYCCRRRPTELESYLTRTMRCWWPWKKFQPSAWHNDDGNLWHIHLTDEQSYTVSRRTLQVELHIGFESGEITGFNVWDENLKVDEPATTL</sequence>